<evidence type="ECO:0000313" key="15">
    <source>
        <dbReference type="Proteomes" id="UP001154078"/>
    </source>
</evidence>
<evidence type="ECO:0000256" key="4">
    <source>
        <dbReference type="ARBA" id="ARBA00022679"/>
    </source>
</evidence>
<evidence type="ECO:0000313" key="14">
    <source>
        <dbReference type="EMBL" id="CAH0558088.1"/>
    </source>
</evidence>
<dbReference type="GO" id="GO:0003723">
    <property type="term" value="F:RNA binding"/>
    <property type="evidence" value="ECO:0007669"/>
    <property type="project" value="UniProtKB-KW"/>
</dbReference>
<dbReference type="CDD" id="cd02440">
    <property type="entry name" value="AdoMet_MTases"/>
    <property type="match status" value="1"/>
</dbReference>
<evidence type="ECO:0000259" key="13">
    <source>
        <dbReference type="PROSITE" id="PS51562"/>
    </source>
</evidence>
<dbReference type="PANTHER" id="PTHR12189:SF2">
    <property type="entry name" value="MRNA CAP GUANINE-N7 METHYLTRANSFERASE"/>
    <property type="match status" value="1"/>
</dbReference>
<comment type="similarity">
    <text evidence="10">Belongs to the class I-like SAM-binding methyltransferase superfamily. mRNA cap 0 methyltransferase family.</text>
</comment>
<feature type="binding site" evidence="11">
    <location>
        <position position="190"/>
    </location>
    <ligand>
        <name>S-adenosyl-L-methionine</name>
        <dbReference type="ChEBI" id="CHEBI:59789"/>
    </ligand>
</feature>
<keyword evidence="15" id="KW-1185">Reference proteome</keyword>
<keyword evidence="3 10" id="KW-0507">mRNA processing</keyword>
<dbReference type="GO" id="GO:0005634">
    <property type="term" value="C:nucleus"/>
    <property type="evidence" value="ECO:0007669"/>
    <property type="project" value="UniProtKB-SubCell"/>
</dbReference>
<evidence type="ECO:0000256" key="7">
    <source>
        <dbReference type="ARBA" id="ARBA00023042"/>
    </source>
</evidence>
<accession>A0A9P0B9Q9</accession>
<dbReference type="SUPFAM" id="SSF53335">
    <property type="entry name" value="S-adenosyl-L-methionine-dependent methyltransferases"/>
    <property type="match status" value="1"/>
</dbReference>
<keyword evidence="2 10" id="KW-0489">Methyltransferase</keyword>
<comment type="subcellular location">
    <subcellularLocation>
        <location evidence="1 10">Nucleus</location>
    </subcellularLocation>
</comment>
<dbReference type="Proteomes" id="UP001154078">
    <property type="component" value="Chromosome 5"/>
</dbReference>
<reference evidence="14" key="1">
    <citation type="submission" date="2021-12" db="EMBL/GenBank/DDBJ databases">
        <authorList>
            <person name="King R."/>
        </authorList>
    </citation>
    <scope>NUCLEOTIDE SEQUENCE</scope>
</reference>
<feature type="binding site" evidence="11">
    <location>
        <position position="153"/>
    </location>
    <ligand>
        <name>S-adenosyl-L-methionine</name>
        <dbReference type="ChEBI" id="CHEBI:59789"/>
    </ligand>
</feature>
<sequence length="417" mass="47895">MSDSDDLESALLLAAAESDSRNIQPEIEEKTEEFIEEVVEQKSSPKTLKRKTPETAEEPSTKLLHSNEGFAKVVAYHYNQLEEKGQAERSKSRIVHLRNFHNWIKSMLISEFISKIRGSKYNEPIRVLDLGCGKGGDLFKWQKANIKHLICSDIAEVSLEQCKQRYTDMKHRNNRNRNGDVFSIEYIPADCTKARLREKYNDPSLRLNLVSCQFVFHYSFESLPQAERMFMNAAECLQPGGYFIGTMPDSNDIIARAKKNNTRTFGNDLFEVSLDFDTNDPPLFGGKYHFQLDGVVDCPEFLVHFPTFVELAKKYGLKLERKEKFYDFYERVKEDGMQLLTNTRSFEAYPPPEGSSLVGTAKDDYYHADEYLKSKGNVQIGTLSKSEWEASSLYLTFVFVKVKPTSWKSDGTPTYDI</sequence>
<evidence type="ECO:0000256" key="3">
    <source>
        <dbReference type="ARBA" id="ARBA00022664"/>
    </source>
</evidence>
<evidence type="ECO:0000256" key="6">
    <source>
        <dbReference type="ARBA" id="ARBA00022884"/>
    </source>
</evidence>
<dbReference type="PIRSF" id="PIRSF028762">
    <property type="entry name" value="ABD1"/>
    <property type="match status" value="1"/>
</dbReference>
<feature type="binding site" evidence="11">
    <location>
        <position position="105"/>
    </location>
    <ligand>
        <name>S-adenosyl-L-methionine</name>
        <dbReference type="ChEBI" id="CHEBI:59789"/>
    </ligand>
</feature>
<dbReference type="EMBL" id="OV121136">
    <property type="protein sequence ID" value="CAH0558088.1"/>
    <property type="molecule type" value="Genomic_DNA"/>
</dbReference>
<dbReference type="Pfam" id="PF03291">
    <property type="entry name" value="mRNA_G-N7_MeTrfase"/>
    <property type="match status" value="1"/>
</dbReference>
<evidence type="ECO:0000256" key="8">
    <source>
        <dbReference type="ARBA" id="ARBA00023242"/>
    </source>
</evidence>
<feature type="binding site" evidence="11">
    <location>
        <position position="218"/>
    </location>
    <ligand>
        <name>S-adenosyl-L-methionine</name>
        <dbReference type="ChEBI" id="CHEBI:59789"/>
    </ligand>
</feature>
<keyword evidence="8 10" id="KW-0539">Nucleus</keyword>
<evidence type="ECO:0000256" key="1">
    <source>
        <dbReference type="ARBA" id="ARBA00004123"/>
    </source>
</evidence>
<feature type="region of interest" description="Disordered" evidence="12">
    <location>
        <begin position="36"/>
        <end position="62"/>
    </location>
</feature>
<proteinExistence type="inferred from homology"/>
<gene>
    <name evidence="14" type="ORF">MELIAE_LOCUS8635</name>
</gene>
<comment type="catalytic activity">
    <reaction evidence="9">
        <text>a 5'-end (5'-triphosphoguanosine)-ribonucleoside in mRNA + S-adenosyl-L-methionine = a 5'-end (N(7)-methyl 5'-triphosphoguanosine)-ribonucleoside in mRNA + S-adenosyl-L-homocysteine</text>
        <dbReference type="Rhea" id="RHEA:67008"/>
        <dbReference type="Rhea" id="RHEA-COMP:17166"/>
        <dbReference type="Rhea" id="RHEA-COMP:17167"/>
        <dbReference type="ChEBI" id="CHEBI:57856"/>
        <dbReference type="ChEBI" id="CHEBI:59789"/>
        <dbReference type="ChEBI" id="CHEBI:156461"/>
        <dbReference type="ChEBI" id="CHEBI:167617"/>
        <dbReference type="EC" id="2.1.1.56"/>
    </reaction>
</comment>
<dbReference type="OrthoDB" id="10248867at2759"/>
<keyword evidence="4 10" id="KW-0808">Transferase</keyword>
<evidence type="ECO:0000256" key="10">
    <source>
        <dbReference type="PIRNR" id="PIRNR028762"/>
    </source>
</evidence>
<dbReference type="GO" id="GO:0004482">
    <property type="term" value="F:mRNA 5'-cap (guanine-N7-)-methyltransferase activity"/>
    <property type="evidence" value="ECO:0007669"/>
    <property type="project" value="UniProtKB-EC"/>
</dbReference>
<evidence type="ECO:0000256" key="5">
    <source>
        <dbReference type="ARBA" id="ARBA00022691"/>
    </source>
</evidence>
<dbReference type="AlphaFoldDB" id="A0A9P0B9Q9"/>
<feature type="binding site" evidence="11">
    <location>
        <position position="213"/>
    </location>
    <ligand>
        <name>S-adenosyl-L-methionine</name>
        <dbReference type="ChEBI" id="CHEBI:59789"/>
    </ligand>
</feature>
<dbReference type="InterPro" id="IPR039753">
    <property type="entry name" value="RG7MT1"/>
</dbReference>
<feature type="binding site" evidence="11">
    <location>
        <position position="131"/>
    </location>
    <ligand>
        <name>S-adenosyl-L-methionine</name>
        <dbReference type="ChEBI" id="CHEBI:59789"/>
    </ligand>
</feature>
<feature type="domain" description="MRNA cap 0 methyltransferase" evidence="13">
    <location>
        <begin position="92"/>
        <end position="402"/>
    </location>
</feature>
<dbReference type="InterPro" id="IPR004971">
    <property type="entry name" value="mRNA_G-N7_MeTrfase_dom"/>
</dbReference>
<protein>
    <recommendedName>
        <fullName evidence="10">mRNA cap guanine-N(7) methyltransferase</fullName>
        <ecNumber evidence="10">2.1.1.56</ecNumber>
    </recommendedName>
    <alternativeName>
        <fullName evidence="10">mRNA (guanine-N(7))-methyltransferase</fullName>
    </alternativeName>
    <alternativeName>
        <fullName evidence="10">mRNA cap methyltransferase</fullName>
    </alternativeName>
</protein>
<keyword evidence="7 10" id="KW-0506">mRNA capping</keyword>
<evidence type="ECO:0000256" key="9">
    <source>
        <dbReference type="ARBA" id="ARBA00044712"/>
    </source>
</evidence>
<dbReference type="PANTHER" id="PTHR12189">
    <property type="entry name" value="MRNA GUANINE-7- METHYLTRANSFERASE"/>
    <property type="match status" value="1"/>
</dbReference>
<organism evidence="14 15">
    <name type="scientific">Brassicogethes aeneus</name>
    <name type="common">Rape pollen beetle</name>
    <name type="synonym">Meligethes aeneus</name>
    <dbReference type="NCBI Taxonomy" id="1431903"/>
    <lineage>
        <taxon>Eukaryota</taxon>
        <taxon>Metazoa</taxon>
        <taxon>Ecdysozoa</taxon>
        <taxon>Arthropoda</taxon>
        <taxon>Hexapoda</taxon>
        <taxon>Insecta</taxon>
        <taxon>Pterygota</taxon>
        <taxon>Neoptera</taxon>
        <taxon>Endopterygota</taxon>
        <taxon>Coleoptera</taxon>
        <taxon>Polyphaga</taxon>
        <taxon>Cucujiformia</taxon>
        <taxon>Nitidulidae</taxon>
        <taxon>Meligethinae</taxon>
        <taxon>Brassicogethes</taxon>
    </lineage>
</organism>
<dbReference type="InterPro" id="IPR016899">
    <property type="entry name" value="mRNA_G-N7_MeTrfase_euk"/>
</dbReference>
<dbReference type="EC" id="2.1.1.56" evidence="10"/>
<keyword evidence="5 10" id="KW-0949">S-adenosyl-L-methionine</keyword>
<evidence type="ECO:0000256" key="12">
    <source>
        <dbReference type="SAM" id="MobiDB-lite"/>
    </source>
</evidence>
<dbReference type="PROSITE" id="PS51562">
    <property type="entry name" value="RNA_CAP0_MT"/>
    <property type="match status" value="1"/>
</dbReference>
<evidence type="ECO:0000256" key="11">
    <source>
        <dbReference type="PIRSR" id="PIRSR028762-1"/>
    </source>
</evidence>
<keyword evidence="6 10" id="KW-0694">RNA-binding</keyword>
<evidence type="ECO:0000256" key="2">
    <source>
        <dbReference type="ARBA" id="ARBA00022603"/>
    </source>
</evidence>
<name>A0A9P0B9Q9_BRAAE</name>
<dbReference type="Gene3D" id="3.40.50.150">
    <property type="entry name" value="Vaccinia Virus protein VP39"/>
    <property type="match status" value="1"/>
</dbReference>
<dbReference type="InterPro" id="IPR029063">
    <property type="entry name" value="SAM-dependent_MTases_sf"/>
</dbReference>